<sequence>LLEDAWSDEFQDVYYHMWHHEGRRMRQGALMGGPDYSHWHGVFEVKNDIRKLRKIYKKRMESGKVE</sequence>
<reference evidence="1" key="1">
    <citation type="submission" date="2021-02" db="EMBL/GenBank/DDBJ databases">
        <title>Infant gut strain persistence is associated with maternal origin, phylogeny, and functional potential including surface adhesion and iron acquisition.</title>
        <authorList>
            <person name="Lou Y.C."/>
        </authorList>
    </citation>
    <scope>NUCLEOTIDE SEQUENCE</scope>
    <source>
        <strain evidence="1">L3_101_000G1_dasL3_101_000G1_concoct_7_sub</strain>
    </source>
</reference>
<dbReference type="Gene3D" id="1.20.850.10">
    <property type="entry name" value="Hydroxylamine Oxidoreductase, Chain A, domain 2"/>
    <property type="match status" value="1"/>
</dbReference>
<proteinExistence type="predicted"/>
<evidence type="ECO:0000313" key="2">
    <source>
        <dbReference type="Proteomes" id="UP000824019"/>
    </source>
</evidence>
<protein>
    <submittedName>
        <fullName evidence="1">Beta-ketoacyl-ACP synthase</fullName>
    </submittedName>
</protein>
<name>A0A9E1B8A3_9BACT</name>
<comment type="caution">
    <text evidence="1">The sequence shown here is derived from an EMBL/GenBank/DDBJ whole genome shotgun (WGS) entry which is preliminary data.</text>
</comment>
<organism evidence="1 2">
    <name type="scientific">Campylobacter concisus</name>
    <dbReference type="NCBI Taxonomy" id="199"/>
    <lineage>
        <taxon>Bacteria</taxon>
        <taxon>Pseudomonadati</taxon>
        <taxon>Campylobacterota</taxon>
        <taxon>Epsilonproteobacteria</taxon>
        <taxon>Campylobacterales</taxon>
        <taxon>Campylobacteraceae</taxon>
        <taxon>Campylobacter</taxon>
    </lineage>
</organism>
<gene>
    <name evidence="1" type="ORF">KIC69_10810</name>
</gene>
<dbReference type="AlphaFoldDB" id="A0A9E1B8A3"/>
<evidence type="ECO:0000313" key="1">
    <source>
        <dbReference type="EMBL" id="MBS5831293.1"/>
    </source>
</evidence>
<accession>A0A9E1B8A3</accession>
<dbReference type="InterPro" id="IPR036280">
    <property type="entry name" value="Multihaem_cyt_sf"/>
</dbReference>
<dbReference type="EMBL" id="JAHAKR010000708">
    <property type="protein sequence ID" value="MBS5831293.1"/>
    <property type="molecule type" value="Genomic_DNA"/>
</dbReference>
<dbReference type="Proteomes" id="UP000824019">
    <property type="component" value="Unassembled WGS sequence"/>
</dbReference>
<dbReference type="SUPFAM" id="SSF48695">
    <property type="entry name" value="Multiheme cytochromes"/>
    <property type="match status" value="1"/>
</dbReference>
<feature type="non-terminal residue" evidence="1">
    <location>
        <position position="1"/>
    </location>
</feature>